<organism evidence="1 2">
    <name type="scientific">Agrilutibacter solisilvae</name>
    <dbReference type="NCBI Taxonomy" id="2763317"/>
    <lineage>
        <taxon>Bacteria</taxon>
        <taxon>Pseudomonadati</taxon>
        <taxon>Pseudomonadota</taxon>
        <taxon>Gammaproteobacteria</taxon>
        <taxon>Lysobacterales</taxon>
        <taxon>Lysobacteraceae</taxon>
        <taxon>Agrilutibacter</taxon>
    </lineage>
</organism>
<reference evidence="1 2" key="1">
    <citation type="submission" date="2021-03" db="EMBL/GenBank/DDBJ databases">
        <title>Lysobacter sp. nov. isolated from soil of gangwondo yeongwol, south Korea.</title>
        <authorList>
            <person name="Kim K.R."/>
            <person name="Kim K.H."/>
            <person name="Jeon C.O."/>
        </authorList>
    </citation>
    <scope>NUCLEOTIDE SEQUENCE [LARGE SCALE GENOMIC DNA]</scope>
    <source>
        <strain evidence="1 2">R19</strain>
    </source>
</reference>
<protein>
    <submittedName>
        <fullName evidence="1">Uncharacterized protein</fullName>
    </submittedName>
</protein>
<dbReference type="AlphaFoldDB" id="A0A975ARI1"/>
<evidence type="ECO:0000313" key="1">
    <source>
        <dbReference type="EMBL" id="QSX77899.1"/>
    </source>
</evidence>
<dbReference type="Proteomes" id="UP000639274">
    <property type="component" value="Chromosome"/>
</dbReference>
<proteinExistence type="predicted"/>
<dbReference type="RefSeq" id="WP_207526640.1">
    <property type="nucleotide sequence ID" value="NZ_CP071518.1"/>
</dbReference>
<name>A0A975ARI1_9GAMM</name>
<sequence length="146" mass="16233">MSDSNPPIQPLEIQMQLTVAYTGFGGNTRGGKYFYSFDPDMVLVGKGQQGVKMRYTLQSEVPEYFRIVTLLSSDARHQIQDVVVSDDGRSVVFSNNNNIKTLIFFSIVVRDERRNLVFGCDPKVGNDPEIKPVLMASPVPQASETA</sequence>
<gene>
    <name evidence="1" type="ORF">I8J32_014405</name>
</gene>
<evidence type="ECO:0000313" key="2">
    <source>
        <dbReference type="Proteomes" id="UP000639274"/>
    </source>
</evidence>
<dbReference type="KEGG" id="lsf:I8J32_014405"/>
<keyword evidence="2" id="KW-1185">Reference proteome</keyword>
<dbReference type="EMBL" id="CP071518">
    <property type="protein sequence ID" value="QSX77899.1"/>
    <property type="molecule type" value="Genomic_DNA"/>
</dbReference>
<accession>A0A975ARI1</accession>